<dbReference type="Gene3D" id="3.30.200.100">
    <property type="entry name" value="MucB/RseB, C-terminal domain"/>
    <property type="match status" value="1"/>
</dbReference>
<proteinExistence type="predicted"/>
<dbReference type="GO" id="GO:0045152">
    <property type="term" value="F:antisigma factor binding"/>
    <property type="evidence" value="ECO:0007669"/>
    <property type="project" value="TreeGrafter"/>
</dbReference>
<feature type="chain" id="PRO_5021824911" evidence="1">
    <location>
        <begin position="35"/>
        <end position="350"/>
    </location>
</feature>
<reference evidence="3 4" key="1">
    <citation type="submission" date="2019-06" db="EMBL/GenBank/DDBJ databases">
        <title>Sequencing the genomes of 1000 actinobacteria strains.</title>
        <authorList>
            <person name="Klenk H.-P."/>
        </authorList>
    </citation>
    <scope>NUCLEOTIDE SEQUENCE [LARGE SCALE GENOMIC DNA]</scope>
    <source>
        <strain evidence="3 4">DSM 45015</strain>
    </source>
</reference>
<evidence type="ECO:0000256" key="1">
    <source>
        <dbReference type="SAM" id="SignalP"/>
    </source>
</evidence>
<feature type="signal peptide" evidence="1">
    <location>
        <begin position="1"/>
        <end position="34"/>
    </location>
</feature>
<evidence type="ECO:0000313" key="4">
    <source>
        <dbReference type="Proteomes" id="UP000317422"/>
    </source>
</evidence>
<dbReference type="RefSeq" id="WP_141924211.1">
    <property type="nucleotide sequence ID" value="NZ_VFQC01000001.1"/>
</dbReference>
<dbReference type="Pfam" id="PF03888">
    <property type="entry name" value="MucB_RseB"/>
    <property type="match status" value="1"/>
</dbReference>
<keyword evidence="4" id="KW-1185">Reference proteome</keyword>
<dbReference type="InterPro" id="IPR005588">
    <property type="entry name" value="MucB_RseB"/>
</dbReference>
<dbReference type="InterPro" id="IPR033434">
    <property type="entry name" value="MucB/RseB_N"/>
</dbReference>
<organism evidence="3 4">
    <name type="scientific">Haloactinospora alba</name>
    <dbReference type="NCBI Taxonomy" id="405555"/>
    <lineage>
        <taxon>Bacteria</taxon>
        <taxon>Bacillati</taxon>
        <taxon>Actinomycetota</taxon>
        <taxon>Actinomycetes</taxon>
        <taxon>Streptosporangiales</taxon>
        <taxon>Nocardiopsidaceae</taxon>
        <taxon>Haloactinospora</taxon>
    </lineage>
</organism>
<keyword evidence="1" id="KW-0732">Signal</keyword>
<dbReference type="OrthoDB" id="7067274at2"/>
<evidence type="ECO:0000259" key="2">
    <source>
        <dbReference type="Pfam" id="PF03888"/>
    </source>
</evidence>
<dbReference type="InterPro" id="IPR038484">
    <property type="entry name" value="MucB/RseB_C_sf"/>
</dbReference>
<evidence type="ECO:0000313" key="3">
    <source>
        <dbReference type="EMBL" id="TQN32754.1"/>
    </source>
</evidence>
<protein>
    <submittedName>
        <fullName evidence="3">MucB/RseB-like sigma(E) regulatory protein</fullName>
    </submittedName>
</protein>
<sequence length="350" mass="37423">MRGGNAHRWRFLLSVCLSALLALVALSAASAPDAADVPARGDDDGTGILRRAAKAAQNVSYTGVRSVATRVGSNGVTTERIEVVHRPGEGTRVSAAAGSRRLLLRSSPALLRLDTRALEILESNFRIVRGGSGVVCGRPVTVVKAVREDGTLAGRFWVDDATGLPMRKETRDRAGGVVHATVFATVEIGAAGSSGARADARAEPWDDVVSERERSRLRDAGWHLPERLSWDLRLLNARSTRESGRRVVHLVYSDGVSAVSVFVQRGRLSAESVGTSGGWQPVVVDGGTVYVSDTGQQRRVWESGGYVYTILANAPPAAVETAEERLPGPAEGVWPRVERGFLRMGSWLVG</sequence>
<dbReference type="GO" id="GO:0032885">
    <property type="term" value="P:regulation of polysaccharide biosynthetic process"/>
    <property type="evidence" value="ECO:0007669"/>
    <property type="project" value="TreeGrafter"/>
</dbReference>
<gene>
    <name evidence="3" type="ORF">FHX37_2736</name>
</gene>
<accession>A0A543NLS2</accession>
<name>A0A543NLS2_9ACTN</name>
<dbReference type="PANTHER" id="PTHR38782">
    <property type="match status" value="1"/>
</dbReference>
<dbReference type="EMBL" id="VFQC01000001">
    <property type="protein sequence ID" value="TQN32754.1"/>
    <property type="molecule type" value="Genomic_DNA"/>
</dbReference>
<dbReference type="Gene3D" id="2.50.20.10">
    <property type="entry name" value="Lipoprotein localisation LolA/LolB/LppX"/>
    <property type="match status" value="1"/>
</dbReference>
<feature type="domain" description="MucB/RseB N-terminal" evidence="2">
    <location>
        <begin position="111"/>
        <end position="190"/>
    </location>
</feature>
<dbReference type="GO" id="GO:0030288">
    <property type="term" value="C:outer membrane-bounded periplasmic space"/>
    <property type="evidence" value="ECO:0007669"/>
    <property type="project" value="TreeGrafter"/>
</dbReference>
<dbReference type="AlphaFoldDB" id="A0A543NLS2"/>
<dbReference type="Proteomes" id="UP000317422">
    <property type="component" value="Unassembled WGS sequence"/>
</dbReference>
<dbReference type="PANTHER" id="PTHR38782:SF1">
    <property type="entry name" value="SIGMA-E FACTOR REGULATORY PROTEIN RSEB"/>
    <property type="match status" value="1"/>
</dbReference>
<comment type="caution">
    <text evidence="3">The sequence shown here is derived from an EMBL/GenBank/DDBJ whole genome shotgun (WGS) entry which is preliminary data.</text>
</comment>